<evidence type="ECO:0000256" key="1">
    <source>
        <dbReference type="SAM" id="SignalP"/>
    </source>
</evidence>
<dbReference type="AlphaFoldDB" id="A0A5C6U1H0"/>
<sequence length="275" mass="29209">MIRIVRSLAALLLAASAGAGAANLQPTDDPAASPVWQKVQASLFEGRPIAPAPAGMLLLEAPARAIDAAVVPIAIRSKFPQGPGQYVSKLYLIIDANPSPVSGIFGFTPDSGRAEVELRVRVDAYSHVRAIAETSDGKLYGVTRFVKASGGCSAAPGSDAKAALATLGQMRFRLDADAKPGAPALAQLAIDHPNHSGLAMDQYTRQFTPAHYVRKIDVTYAGRPVFSADVDFSMSENPNFRFWFQPQAGGELRATVVDSHDLRFVAAQALRDTPK</sequence>
<keyword evidence="5" id="KW-1185">Reference proteome</keyword>
<name>A0A5C6U1H0_9BURK</name>
<dbReference type="InterPro" id="IPR014756">
    <property type="entry name" value="Ig_E-set"/>
</dbReference>
<feature type="chain" id="PRO_5022749848" evidence="1">
    <location>
        <begin position="22"/>
        <end position="275"/>
    </location>
</feature>
<dbReference type="SUPFAM" id="SSF81296">
    <property type="entry name" value="E set domains"/>
    <property type="match status" value="1"/>
</dbReference>
<gene>
    <name evidence="4" type="ORF">FSC37_06260</name>
</gene>
<feature type="domain" description="Sulphur oxidation protein SoxZ" evidence="2">
    <location>
        <begin position="176"/>
        <end position="265"/>
    </location>
</feature>
<dbReference type="NCBIfam" id="TIGR04557">
    <property type="entry name" value="fuse_rel_SoxYZ"/>
    <property type="match status" value="1"/>
</dbReference>
<dbReference type="InterPro" id="IPR013783">
    <property type="entry name" value="Ig-like_fold"/>
</dbReference>
<dbReference type="InterPro" id="IPR038162">
    <property type="entry name" value="SoxY_sf"/>
</dbReference>
<proteinExistence type="predicted"/>
<dbReference type="InterPro" id="IPR014880">
    <property type="entry name" value="SoxZ_dom"/>
</dbReference>
<keyword evidence="1" id="KW-0732">Signal</keyword>
<organism evidence="4 5">
    <name type="scientific">Piscinibacter aquaticus</name>
    <dbReference type="NCBI Taxonomy" id="392597"/>
    <lineage>
        <taxon>Bacteria</taxon>
        <taxon>Pseudomonadati</taxon>
        <taxon>Pseudomonadota</taxon>
        <taxon>Betaproteobacteria</taxon>
        <taxon>Burkholderiales</taxon>
        <taxon>Sphaerotilaceae</taxon>
        <taxon>Piscinibacter</taxon>
    </lineage>
</organism>
<dbReference type="InterPro" id="IPR030831">
    <property type="entry name" value="Fuse-rel_SoxYZ"/>
</dbReference>
<evidence type="ECO:0000259" key="2">
    <source>
        <dbReference type="Pfam" id="PF08770"/>
    </source>
</evidence>
<accession>A0A5C6U1H0</accession>
<dbReference type="Pfam" id="PF08770">
    <property type="entry name" value="SoxZ"/>
    <property type="match status" value="1"/>
</dbReference>
<feature type="domain" description="Ig-like SoxY" evidence="3">
    <location>
        <begin position="53"/>
        <end position="152"/>
    </location>
</feature>
<evidence type="ECO:0000313" key="5">
    <source>
        <dbReference type="Proteomes" id="UP000321832"/>
    </source>
</evidence>
<dbReference type="EMBL" id="VOPW01000001">
    <property type="protein sequence ID" value="TXC65781.1"/>
    <property type="molecule type" value="Genomic_DNA"/>
</dbReference>
<dbReference type="Gene3D" id="2.60.40.10">
    <property type="entry name" value="Immunoglobulins"/>
    <property type="match status" value="1"/>
</dbReference>
<protein>
    <submittedName>
        <fullName evidence="4">Quinoprotein dehydrogenase-associated SoxYZ-like carrier</fullName>
    </submittedName>
</protein>
<reference evidence="4 5" key="1">
    <citation type="submission" date="2019-08" db="EMBL/GenBank/DDBJ databases">
        <authorList>
            <person name="Khan S.A."/>
            <person name="Jeon C.O."/>
            <person name="Jeong S.E."/>
        </authorList>
    </citation>
    <scope>NUCLEOTIDE SEQUENCE [LARGE SCALE GENOMIC DNA]</scope>
    <source>
        <strain evidence="5">IMCC1728</strain>
    </source>
</reference>
<dbReference type="InterPro" id="IPR032711">
    <property type="entry name" value="SoxY"/>
</dbReference>
<dbReference type="Proteomes" id="UP000321832">
    <property type="component" value="Unassembled WGS sequence"/>
</dbReference>
<evidence type="ECO:0000313" key="4">
    <source>
        <dbReference type="EMBL" id="TXC65781.1"/>
    </source>
</evidence>
<dbReference type="Gene3D" id="2.60.40.2470">
    <property type="entry name" value="SoxY domain"/>
    <property type="match status" value="1"/>
</dbReference>
<dbReference type="Pfam" id="PF13501">
    <property type="entry name" value="SoxY"/>
    <property type="match status" value="1"/>
</dbReference>
<evidence type="ECO:0000259" key="3">
    <source>
        <dbReference type="Pfam" id="PF13501"/>
    </source>
</evidence>
<comment type="caution">
    <text evidence="4">The sequence shown here is derived from an EMBL/GenBank/DDBJ whole genome shotgun (WGS) entry which is preliminary data.</text>
</comment>
<feature type="signal peptide" evidence="1">
    <location>
        <begin position="1"/>
        <end position="21"/>
    </location>
</feature>